<dbReference type="GeneID" id="54485573"/>
<protein>
    <submittedName>
        <fullName evidence="5">Di-copper centre-containing protein</fullName>
    </submittedName>
</protein>
<evidence type="ECO:0000256" key="1">
    <source>
        <dbReference type="ARBA" id="ARBA00022723"/>
    </source>
</evidence>
<dbReference type="SUPFAM" id="SSF48056">
    <property type="entry name" value="Di-copper centre-containing domain"/>
    <property type="match status" value="1"/>
</dbReference>
<dbReference type="GO" id="GO:0016491">
    <property type="term" value="F:oxidoreductase activity"/>
    <property type="evidence" value="ECO:0007669"/>
    <property type="project" value="InterPro"/>
</dbReference>
<evidence type="ECO:0000259" key="3">
    <source>
        <dbReference type="PROSITE" id="PS00497"/>
    </source>
</evidence>
<dbReference type="GO" id="GO:0046872">
    <property type="term" value="F:metal ion binding"/>
    <property type="evidence" value="ECO:0007669"/>
    <property type="project" value="UniProtKB-KW"/>
</dbReference>
<organism evidence="5 6">
    <name type="scientific">Pseudovirgaria hyperparasitica</name>
    <dbReference type="NCBI Taxonomy" id="470096"/>
    <lineage>
        <taxon>Eukaryota</taxon>
        <taxon>Fungi</taxon>
        <taxon>Dikarya</taxon>
        <taxon>Ascomycota</taxon>
        <taxon>Pezizomycotina</taxon>
        <taxon>Dothideomycetes</taxon>
        <taxon>Dothideomycetes incertae sedis</taxon>
        <taxon>Acrospermales</taxon>
        <taxon>Acrospermaceae</taxon>
        <taxon>Pseudovirgaria</taxon>
    </lineage>
</organism>
<dbReference type="PROSITE" id="PS00497">
    <property type="entry name" value="TYROSINASE_1"/>
    <property type="match status" value="1"/>
</dbReference>
<dbReference type="EMBL" id="ML996577">
    <property type="protein sequence ID" value="KAF2755738.1"/>
    <property type="molecule type" value="Genomic_DNA"/>
</dbReference>
<feature type="signal peptide" evidence="2">
    <location>
        <begin position="1"/>
        <end position="20"/>
    </location>
</feature>
<evidence type="ECO:0000313" key="5">
    <source>
        <dbReference type="EMBL" id="KAF2755738.1"/>
    </source>
</evidence>
<dbReference type="OrthoDB" id="6132182at2759"/>
<evidence type="ECO:0000259" key="4">
    <source>
        <dbReference type="PROSITE" id="PS00498"/>
    </source>
</evidence>
<keyword evidence="6" id="KW-1185">Reference proteome</keyword>
<name>A0A6A6VYK2_9PEZI</name>
<dbReference type="Pfam" id="PF00264">
    <property type="entry name" value="Tyrosinase"/>
    <property type="match status" value="1"/>
</dbReference>
<feature type="domain" description="Tyrosinase copper-binding" evidence="4">
    <location>
        <begin position="336"/>
        <end position="347"/>
    </location>
</feature>
<reference evidence="5" key="1">
    <citation type="journal article" date="2020" name="Stud. Mycol.">
        <title>101 Dothideomycetes genomes: a test case for predicting lifestyles and emergence of pathogens.</title>
        <authorList>
            <person name="Haridas S."/>
            <person name="Albert R."/>
            <person name="Binder M."/>
            <person name="Bloem J."/>
            <person name="Labutti K."/>
            <person name="Salamov A."/>
            <person name="Andreopoulos B."/>
            <person name="Baker S."/>
            <person name="Barry K."/>
            <person name="Bills G."/>
            <person name="Bluhm B."/>
            <person name="Cannon C."/>
            <person name="Castanera R."/>
            <person name="Culley D."/>
            <person name="Daum C."/>
            <person name="Ezra D."/>
            <person name="Gonzalez J."/>
            <person name="Henrissat B."/>
            <person name="Kuo A."/>
            <person name="Liang C."/>
            <person name="Lipzen A."/>
            <person name="Lutzoni F."/>
            <person name="Magnuson J."/>
            <person name="Mondo S."/>
            <person name="Nolan M."/>
            <person name="Ohm R."/>
            <person name="Pangilinan J."/>
            <person name="Park H.-J."/>
            <person name="Ramirez L."/>
            <person name="Alfaro M."/>
            <person name="Sun H."/>
            <person name="Tritt A."/>
            <person name="Yoshinaga Y."/>
            <person name="Zwiers L.-H."/>
            <person name="Turgeon B."/>
            <person name="Goodwin S."/>
            <person name="Spatafora J."/>
            <person name="Crous P."/>
            <person name="Grigoriev I."/>
        </authorList>
    </citation>
    <scope>NUCLEOTIDE SEQUENCE</scope>
    <source>
        <strain evidence="5">CBS 121739</strain>
    </source>
</reference>
<dbReference type="PANTHER" id="PTHR11474:SF116">
    <property type="entry name" value="TYROSINASE"/>
    <property type="match status" value="1"/>
</dbReference>
<evidence type="ECO:0000256" key="2">
    <source>
        <dbReference type="SAM" id="SignalP"/>
    </source>
</evidence>
<dbReference type="InterPro" id="IPR050316">
    <property type="entry name" value="Tyrosinase/Hemocyanin"/>
</dbReference>
<keyword evidence="1" id="KW-0479">Metal-binding</keyword>
<feature type="chain" id="PRO_5025476710" evidence="2">
    <location>
        <begin position="21"/>
        <end position="414"/>
    </location>
</feature>
<dbReference type="PRINTS" id="PR00092">
    <property type="entry name" value="TYROSINASE"/>
</dbReference>
<gene>
    <name evidence="5" type="ORF">EJ05DRAFT_478703</name>
</gene>
<evidence type="ECO:0000313" key="6">
    <source>
        <dbReference type="Proteomes" id="UP000799437"/>
    </source>
</evidence>
<dbReference type="RefSeq" id="XP_033598189.1">
    <property type="nucleotide sequence ID" value="XM_033744519.1"/>
</dbReference>
<dbReference type="InterPro" id="IPR008922">
    <property type="entry name" value="Di-copper_centre_dom_sf"/>
</dbReference>
<dbReference type="AlphaFoldDB" id="A0A6A6VYK2"/>
<dbReference type="Gene3D" id="1.10.1280.10">
    <property type="entry name" value="Di-copper center containing domain from catechol oxidase"/>
    <property type="match status" value="1"/>
</dbReference>
<accession>A0A6A6VYK2</accession>
<sequence length="414" mass="44933">MKLYGLGAGILLACAVTSRAAPIDEPVTTDTTPASDIDAASQQIEALLAQSKEVTESSLSDASTKRRREDYDGQQKCSLKNLLIRTEWSALSSKEKKSYISAVRCLQSKPARTPSTVAPGAKTRYDDFVATHIDQTLTIHYTGNFLTWHRFYTWVYERALREECGYTGTQPYWDWSRSAKSGLTAHPLFDGSATSMSGNGAHIDQTNGSIVLSGAGLPSLYLPVGNGGGCVSGPFKDYKVNLGPASLALSDGSTLAVENPKAYNPRCLKRDLTDAINQRYANASSVVNLILRNDDIASFQLKMQGVPGTGEIGVHGGGHYSLGGDPGRDVFVSPGDPAFFFHHAMIDRTYWMWQLLSPKTRTHAIAGTNTFFNMPPSADTTLDDIIDLGYVTDDQPTIESLGSTIEGPFCYIYI</sequence>
<dbReference type="PANTHER" id="PTHR11474">
    <property type="entry name" value="TYROSINASE FAMILY MEMBER"/>
    <property type="match status" value="1"/>
</dbReference>
<dbReference type="InterPro" id="IPR002227">
    <property type="entry name" value="Tyrosinase_Cu-bd"/>
</dbReference>
<proteinExistence type="predicted"/>
<dbReference type="Proteomes" id="UP000799437">
    <property type="component" value="Unassembled WGS sequence"/>
</dbReference>
<feature type="domain" description="Tyrosinase copper-binding" evidence="3">
    <location>
        <begin position="140"/>
        <end position="157"/>
    </location>
</feature>
<keyword evidence="2" id="KW-0732">Signal</keyword>
<dbReference type="PROSITE" id="PS00498">
    <property type="entry name" value="TYROSINASE_2"/>
    <property type="match status" value="1"/>
</dbReference>